<proteinExistence type="predicted"/>
<dbReference type="EMBL" id="CP142149">
    <property type="protein sequence ID" value="WSE32673.1"/>
    <property type="molecule type" value="Genomic_DNA"/>
</dbReference>
<dbReference type="Proteomes" id="UP001330812">
    <property type="component" value="Chromosome"/>
</dbReference>
<name>A0ABZ1IG59_9PSEU</name>
<evidence type="ECO:0008006" key="3">
    <source>
        <dbReference type="Google" id="ProtNLM"/>
    </source>
</evidence>
<sequence>MSASLQQEFGAVSVTSLEPGLTRTELGAHIDDAAHTQQRQRS</sequence>
<protein>
    <recommendedName>
        <fullName evidence="3">FXSXX-COOH protein</fullName>
    </recommendedName>
</protein>
<keyword evidence="2" id="KW-1185">Reference proteome</keyword>
<dbReference type="RefSeq" id="WP_326835480.1">
    <property type="nucleotide sequence ID" value="NZ_CP142149.1"/>
</dbReference>
<evidence type="ECO:0000313" key="2">
    <source>
        <dbReference type="Proteomes" id="UP001330812"/>
    </source>
</evidence>
<gene>
    <name evidence="1" type="ORF">VSH64_11220</name>
</gene>
<reference evidence="1 2" key="1">
    <citation type="journal article" date="2015" name="Int. J. Syst. Evol. Microbiol.">
        <title>Amycolatopsis rhabdoformis sp. nov., an actinomycete isolated from a tropical forest soil.</title>
        <authorList>
            <person name="Souza W.R."/>
            <person name="Silva R.E."/>
            <person name="Goodfellow M."/>
            <person name="Busarakam K."/>
            <person name="Figueiro F.S."/>
            <person name="Ferreira D."/>
            <person name="Rodrigues-Filho E."/>
            <person name="Moraes L.A.B."/>
            <person name="Zucchi T.D."/>
        </authorList>
    </citation>
    <scope>NUCLEOTIDE SEQUENCE [LARGE SCALE GENOMIC DNA]</scope>
    <source>
        <strain evidence="1 2">NCIMB 14900</strain>
    </source>
</reference>
<accession>A0ABZ1IG59</accession>
<organism evidence="1 2">
    <name type="scientific">Amycolatopsis rhabdoformis</name>
    <dbReference type="NCBI Taxonomy" id="1448059"/>
    <lineage>
        <taxon>Bacteria</taxon>
        <taxon>Bacillati</taxon>
        <taxon>Actinomycetota</taxon>
        <taxon>Actinomycetes</taxon>
        <taxon>Pseudonocardiales</taxon>
        <taxon>Pseudonocardiaceae</taxon>
        <taxon>Amycolatopsis</taxon>
    </lineage>
</organism>
<evidence type="ECO:0000313" key="1">
    <source>
        <dbReference type="EMBL" id="WSE32673.1"/>
    </source>
</evidence>